<comment type="caution">
    <text evidence="8">The sequence shown here is derived from an EMBL/GenBank/DDBJ whole genome shotgun (WGS) entry which is preliminary data.</text>
</comment>
<dbReference type="PROSITE" id="PS01039">
    <property type="entry name" value="SBP_BACTERIAL_3"/>
    <property type="match status" value="1"/>
</dbReference>
<dbReference type="InterPro" id="IPR001638">
    <property type="entry name" value="Solute-binding_3/MltF_N"/>
</dbReference>
<gene>
    <name evidence="8" type="ORF">H9717_14755</name>
</gene>
<feature type="chain" id="PRO_5039550647" evidence="6">
    <location>
        <begin position="25"/>
        <end position="294"/>
    </location>
</feature>
<evidence type="ECO:0000313" key="8">
    <source>
        <dbReference type="EMBL" id="HJA94348.1"/>
    </source>
</evidence>
<dbReference type="GO" id="GO:0030313">
    <property type="term" value="C:cell envelope"/>
    <property type="evidence" value="ECO:0007669"/>
    <property type="project" value="UniProtKB-SubCell"/>
</dbReference>
<protein>
    <submittedName>
        <fullName evidence="8">Transporter substrate-binding domain-containing protein</fullName>
    </submittedName>
</protein>
<accession>A0A9D2L150</accession>
<dbReference type="Proteomes" id="UP000886858">
    <property type="component" value="Unassembled WGS sequence"/>
</dbReference>
<feature type="domain" description="Solute-binding protein family 3/N-terminal" evidence="7">
    <location>
        <begin position="70"/>
        <end position="289"/>
    </location>
</feature>
<dbReference type="SUPFAM" id="SSF53850">
    <property type="entry name" value="Periplasmic binding protein-like II"/>
    <property type="match status" value="1"/>
</dbReference>
<feature type="region of interest" description="Disordered" evidence="5">
    <location>
        <begin position="36"/>
        <end position="60"/>
    </location>
</feature>
<dbReference type="EMBL" id="DWYY01000170">
    <property type="protein sequence ID" value="HJA94348.1"/>
    <property type="molecule type" value="Genomic_DNA"/>
</dbReference>
<feature type="compositionally biased region" description="Low complexity" evidence="5">
    <location>
        <begin position="36"/>
        <end position="53"/>
    </location>
</feature>
<comment type="similarity">
    <text evidence="2 4">Belongs to the bacterial solute-binding protein 3 family.</text>
</comment>
<dbReference type="AlphaFoldDB" id="A0A9D2L150"/>
<dbReference type="PANTHER" id="PTHR35936:SF35">
    <property type="entry name" value="L-CYSTINE-BINDING PROTEIN TCYJ"/>
    <property type="match status" value="1"/>
</dbReference>
<proteinExistence type="inferred from homology"/>
<evidence type="ECO:0000256" key="5">
    <source>
        <dbReference type="SAM" id="MobiDB-lite"/>
    </source>
</evidence>
<dbReference type="SMART" id="SM00062">
    <property type="entry name" value="PBPb"/>
    <property type="match status" value="1"/>
</dbReference>
<reference evidence="8" key="2">
    <citation type="submission" date="2021-04" db="EMBL/GenBank/DDBJ databases">
        <authorList>
            <person name="Gilroy R."/>
        </authorList>
    </citation>
    <scope>NUCLEOTIDE SEQUENCE</scope>
    <source>
        <strain evidence="8">CHK179-7159</strain>
    </source>
</reference>
<evidence type="ECO:0000259" key="7">
    <source>
        <dbReference type="SMART" id="SM00062"/>
    </source>
</evidence>
<dbReference type="InterPro" id="IPR018313">
    <property type="entry name" value="SBP_3_CS"/>
</dbReference>
<keyword evidence="3 6" id="KW-0732">Signal</keyword>
<dbReference type="Gene3D" id="3.40.190.10">
    <property type="entry name" value="Periplasmic binding protein-like II"/>
    <property type="match status" value="2"/>
</dbReference>
<evidence type="ECO:0000256" key="2">
    <source>
        <dbReference type="ARBA" id="ARBA00010333"/>
    </source>
</evidence>
<evidence type="ECO:0000256" key="3">
    <source>
        <dbReference type="ARBA" id="ARBA00022729"/>
    </source>
</evidence>
<organism evidence="8 9">
    <name type="scientific">Candidatus Eisenbergiella merdipullorum</name>
    <dbReference type="NCBI Taxonomy" id="2838553"/>
    <lineage>
        <taxon>Bacteria</taxon>
        <taxon>Bacillati</taxon>
        <taxon>Bacillota</taxon>
        <taxon>Clostridia</taxon>
        <taxon>Lachnospirales</taxon>
        <taxon>Lachnospiraceae</taxon>
        <taxon>Eisenbergiella</taxon>
    </lineage>
</organism>
<evidence type="ECO:0000256" key="1">
    <source>
        <dbReference type="ARBA" id="ARBA00004196"/>
    </source>
</evidence>
<comment type="subcellular location">
    <subcellularLocation>
        <location evidence="1">Cell envelope</location>
    </subcellularLocation>
</comment>
<evidence type="ECO:0000256" key="4">
    <source>
        <dbReference type="RuleBase" id="RU003744"/>
    </source>
</evidence>
<sequence>MKSRKKKVTALFLAALMAAVSLCACGQSAEGTQTAQTAAESEAAGEMASASAEETSDGTDLLDTIQERGTLIVGTEGTYTPNSYHDESGELVGFDVDVARGIAEYLGVDIQFMEAEWDSLFAAMDSGRVDTVINEVEYSDERAEKYDFSEPYTYVHGALMVAESNTDITSFDDLDGKRAAQNLTSSWGQMAESYGAELVSVDSVSQCVDLLTSGRVDATLNAETAFAAYMKEHPDAPVKIVAETDSTTSSLVPIPKGNERFLAAVNDALDSMRESGKLAELSEQYFCTDVTQND</sequence>
<dbReference type="PANTHER" id="PTHR35936">
    <property type="entry name" value="MEMBRANE-BOUND LYTIC MUREIN TRANSGLYCOSYLASE F"/>
    <property type="match status" value="1"/>
</dbReference>
<dbReference type="Pfam" id="PF00497">
    <property type="entry name" value="SBP_bac_3"/>
    <property type="match status" value="1"/>
</dbReference>
<dbReference type="PROSITE" id="PS51257">
    <property type="entry name" value="PROKAR_LIPOPROTEIN"/>
    <property type="match status" value="1"/>
</dbReference>
<evidence type="ECO:0000313" key="9">
    <source>
        <dbReference type="Proteomes" id="UP000886858"/>
    </source>
</evidence>
<name>A0A9D2L150_9FIRM</name>
<evidence type="ECO:0000256" key="6">
    <source>
        <dbReference type="SAM" id="SignalP"/>
    </source>
</evidence>
<feature type="signal peptide" evidence="6">
    <location>
        <begin position="1"/>
        <end position="24"/>
    </location>
</feature>
<reference evidence="8" key="1">
    <citation type="journal article" date="2021" name="PeerJ">
        <title>Extensive microbial diversity within the chicken gut microbiome revealed by metagenomics and culture.</title>
        <authorList>
            <person name="Gilroy R."/>
            <person name="Ravi A."/>
            <person name="Getino M."/>
            <person name="Pursley I."/>
            <person name="Horton D.L."/>
            <person name="Alikhan N.F."/>
            <person name="Baker D."/>
            <person name="Gharbi K."/>
            <person name="Hall N."/>
            <person name="Watson M."/>
            <person name="Adriaenssens E.M."/>
            <person name="Foster-Nyarko E."/>
            <person name="Jarju S."/>
            <person name="Secka A."/>
            <person name="Antonio M."/>
            <person name="Oren A."/>
            <person name="Chaudhuri R.R."/>
            <person name="La Ragione R."/>
            <person name="Hildebrand F."/>
            <person name="Pallen M.J."/>
        </authorList>
    </citation>
    <scope>NUCLEOTIDE SEQUENCE</scope>
    <source>
        <strain evidence="8">CHK179-7159</strain>
    </source>
</reference>